<keyword evidence="7 9" id="KW-0503">Monooxygenase</keyword>
<comment type="cofactor">
    <cofactor evidence="1 8">
        <name>heme</name>
        <dbReference type="ChEBI" id="CHEBI:30413"/>
    </cofactor>
</comment>
<keyword evidence="12" id="KW-1185">Reference proteome</keyword>
<dbReference type="OrthoDB" id="1470350at2759"/>
<dbReference type="Proteomes" id="UP000070501">
    <property type="component" value="Unassembled WGS sequence"/>
</dbReference>
<dbReference type="GO" id="GO:0004497">
    <property type="term" value="F:monooxygenase activity"/>
    <property type="evidence" value="ECO:0007669"/>
    <property type="project" value="UniProtKB-KW"/>
</dbReference>
<dbReference type="PANTHER" id="PTHR24305:SF230">
    <property type="entry name" value="P450, PUTATIVE (EUROFUNG)-RELATED"/>
    <property type="match status" value="1"/>
</dbReference>
<organism evidence="11 12">
    <name type="scientific">Microdochium bolleyi</name>
    <dbReference type="NCBI Taxonomy" id="196109"/>
    <lineage>
        <taxon>Eukaryota</taxon>
        <taxon>Fungi</taxon>
        <taxon>Dikarya</taxon>
        <taxon>Ascomycota</taxon>
        <taxon>Pezizomycotina</taxon>
        <taxon>Sordariomycetes</taxon>
        <taxon>Xylariomycetidae</taxon>
        <taxon>Xylariales</taxon>
        <taxon>Microdochiaceae</taxon>
        <taxon>Microdochium</taxon>
    </lineage>
</organism>
<gene>
    <name evidence="11" type="ORF">Micbo1qcDRAFT_29799</name>
</gene>
<evidence type="ECO:0000256" key="9">
    <source>
        <dbReference type="RuleBase" id="RU000461"/>
    </source>
</evidence>
<dbReference type="PROSITE" id="PS00086">
    <property type="entry name" value="CYTOCHROME_P450"/>
    <property type="match status" value="1"/>
</dbReference>
<feature type="compositionally biased region" description="Acidic residues" evidence="10">
    <location>
        <begin position="454"/>
        <end position="465"/>
    </location>
</feature>
<dbReference type="PANTHER" id="PTHR24305">
    <property type="entry name" value="CYTOCHROME P450"/>
    <property type="match status" value="1"/>
</dbReference>
<dbReference type="Gene3D" id="1.10.630.10">
    <property type="entry name" value="Cytochrome P450"/>
    <property type="match status" value="1"/>
</dbReference>
<proteinExistence type="inferred from homology"/>
<comment type="similarity">
    <text evidence="2 9">Belongs to the cytochrome P450 family.</text>
</comment>
<feature type="compositionally biased region" description="Polar residues" evidence="10">
    <location>
        <begin position="466"/>
        <end position="475"/>
    </location>
</feature>
<dbReference type="PRINTS" id="PR00463">
    <property type="entry name" value="EP450I"/>
</dbReference>
<evidence type="ECO:0000256" key="4">
    <source>
        <dbReference type="ARBA" id="ARBA00022723"/>
    </source>
</evidence>
<reference evidence="12" key="1">
    <citation type="submission" date="2016-02" db="EMBL/GenBank/DDBJ databases">
        <title>Draft genome sequence of Microdochium bolleyi, a fungal endophyte of beachgrass.</title>
        <authorList>
            <consortium name="DOE Joint Genome Institute"/>
            <person name="David A.S."/>
            <person name="May G."/>
            <person name="Haridas S."/>
            <person name="Lim J."/>
            <person name="Wang M."/>
            <person name="Labutti K."/>
            <person name="Lipzen A."/>
            <person name="Barry K."/>
            <person name="Grigoriev I.V."/>
        </authorList>
    </citation>
    <scope>NUCLEOTIDE SEQUENCE [LARGE SCALE GENOMIC DNA]</scope>
    <source>
        <strain evidence="12">J235TASD1</strain>
    </source>
</reference>
<name>A0A136JFN7_9PEZI</name>
<protein>
    <submittedName>
        <fullName evidence="11">Cytochrome P450</fullName>
    </submittedName>
</protein>
<evidence type="ECO:0000313" key="12">
    <source>
        <dbReference type="Proteomes" id="UP000070501"/>
    </source>
</evidence>
<dbReference type="SUPFAM" id="SSF48264">
    <property type="entry name" value="Cytochrome P450"/>
    <property type="match status" value="1"/>
</dbReference>
<dbReference type="CDD" id="cd11058">
    <property type="entry name" value="CYP60B-like"/>
    <property type="match status" value="1"/>
</dbReference>
<keyword evidence="5 9" id="KW-0560">Oxidoreductase</keyword>
<dbReference type="GO" id="GO:0016705">
    <property type="term" value="F:oxidoreductase activity, acting on paired donors, with incorporation or reduction of molecular oxygen"/>
    <property type="evidence" value="ECO:0007669"/>
    <property type="project" value="InterPro"/>
</dbReference>
<evidence type="ECO:0000256" key="7">
    <source>
        <dbReference type="ARBA" id="ARBA00023033"/>
    </source>
</evidence>
<keyword evidence="6 8" id="KW-0408">Iron</keyword>
<feature type="binding site" description="axial binding residue" evidence="8">
    <location>
        <position position="492"/>
    </location>
    <ligand>
        <name>heme</name>
        <dbReference type="ChEBI" id="CHEBI:30413"/>
    </ligand>
    <ligandPart>
        <name>Fe</name>
        <dbReference type="ChEBI" id="CHEBI:18248"/>
    </ligandPart>
</feature>
<dbReference type="InterPro" id="IPR050121">
    <property type="entry name" value="Cytochrome_P450_monoxygenase"/>
</dbReference>
<dbReference type="InterPro" id="IPR036396">
    <property type="entry name" value="Cyt_P450_sf"/>
</dbReference>
<feature type="region of interest" description="Disordered" evidence="10">
    <location>
        <begin position="451"/>
        <end position="475"/>
    </location>
</feature>
<accession>A0A136JFN7</accession>
<evidence type="ECO:0000256" key="10">
    <source>
        <dbReference type="SAM" id="MobiDB-lite"/>
    </source>
</evidence>
<evidence type="ECO:0000256" key="2">
    <source>
        <dbReference type="ARBA" id="ARBA00010617"/>
    </source>
</evidence>
<keyword evidence="3 8" id="KW-0349">Heme</keyword>
<evidence type="ECO:0000256" key="5">
    <source>
        <dbReference type="ARBA" id="ARBA00023002"/>
    </source>
</evidence>
<dbReference type="GO" id="GO:0005506">
    <property type="term" value="F:iron ion binding"/>
    <property type="evidence" value="ECO:0007669"/>
    <property type="project" value="InterPro"/>
</dbReference>
<evidence type="ECO:0000313" key="11">
    <source>
        <dbReference type="EMBL" id="KXJ95918.1"/>
    </source>
</evidence>
<sequence length="558" mass="61843">MGEFTTQTLAALRDNPGILAALFPASIACYVVGRGVYNILFHPLRAFPGPFLFRLTVFTKTYYSIKGTLPFLVKDLHDQYGPVVRISPTELSFADPAAAKDIYGHRLAATAGDLDGHAHNNTGNTRASGSKLLPEFPKLDEQVRISASRPNNILNAPTHEEHAFLRRKLAPGFSDRSMRAQEPVINGYVDLLIRRLRERATGTEGGTVDIKTWMNWTTFDVIGNLGFGSDFGCLESGEGHPWVETMNKGFVHIAKLAALQQIGLGGLVGAFMDSNLVPSFVRNREYVRNKMRERLERGNDRFDFMQGFVEGKEKLPFDYILSTAAILILAGSETTATLLTGAVFLLLANPDKLAKVTEEIRTTFADEKDISLSSVQQQLPYLLACLDESLRCYPPAMVGMARVVRDEGGAVICGTHVPKNTTVAVWQWVTNHDSKHWHDPYSFHPERFLRREESDTDDDDNDNDDATGQASNPFANDNLDALVPFSTGPRNCIGKSLAYAEMRLIMARLLYTFDMSLAPCADDGSGGAQKDPTTWLSTQKAFFNWEKPPLMVKLKVAQ</sequence>
<dbReference type="STRING" id="196109.A0A136JFN7"/>
<evidence type="ECO:0000256" key="1">
    <source>
        <dbReference type="ARBA" id="ARBA00001971"/>
    </source>
</evidence>
<evidence type="ECO:0000256" key="6">
    <source>
        <dbReference type="ARBA" id="ARBA00023004"/>
    </source>
</evidence>
<dbReference type="GO" id="GO:0020037">
    <property type="term" value="F:heme binding"/>
    <property type="evidence" value="ECO:0007669"/>
    <property type="project" value="InterPro"/>
</dbReference>
<dbReference type="InterPro" id="IPR002401">
    <property type="entry name" value="Cyt_P450_E_grp-I"/>
</dbReference>
<dbReference type="InterPro" id="IPR001128">
    <property type="entry name" value="Cyt_P450"/>
</dbReference>
<dbReference type="Pfam" id="PF00067">
    <property type="entry name" value="p450"/>
    <property type="match status" value="1"/>
</dbReference>
<dbReference type="InParanoid" id="A0A136JFN7"/>
<dbReference type="EMBL" id="KQ964246">
    <property type="protein sequence ID" value="KXJ95918.1"/>
    <property type="molecule type" value="Genomic_DNA"/>
</dbReference>
<dbReference type="PRINTS" id="PR00385">
    <property type="entry name" value="P450"/>
</dbReference>
<keyword evidence="4 8" id="KW-0479">Metal-binding</keyword>
<dbReference type="AlphaFoldDB" id="A0A136JFN7"/>
<evidence type="ECO:0000256" key="3">
    <source>
        <dbReference type="ARBA" id="ARBA00022617"/>
    </source>
</evidence>
<dbReference type="InterPro" id="IPR017972">
    <property type="entry name" value="Cyt_P450_CS"/>
</dbReference>
<evidence type="ECO:0000256" key="8">
    <source>
        <dbReference type="PIRSR" id="PIRSR602401-1"/>
    </source>
</evidence>